<comment type="caution">
    <text evidence="3">The sequence shown here is derived from an EMBL/GenBank/DDBJ whole genome shotgun (WGS) entry which is preliminary data.</text>
</comment>
<dbReference type="InterPro" id="IPR007708">
    <property type="entry name" value="DBR1_C"/>
</dbReference>
<feature type="compositionally biased region" description="Basic and acidic residues" evidence="1">
    <location>
        <begin position="417"/>
        <end position="427"/>
    </location>
</feature>
<feature type="region of interest" description="Disordered" evidence="1">
    <location>
        <begin position="322"/>
        <end position="447"/>
    </location>
</feature>
<feature type="domain" description="Lariat debranching enzyme C-terminal" evidence="2">
    <location>
        <begin position="145"/>
        <end position="285"/>
    </location>
</feature>
<dbReference type="SUPFAM" id="SSF56300">
    <property type="entry name" value="Metallo-dependent phosphatases"/>
    <property type="match status" value="1"/>
</dbReference>
<accession>A0ABP1QBB0</accession>
<feature type="compositionally biased region" description="Polar residues" evidence="1">
    <location>
        <begin position="351"/>
        <end position="364"/>
    </location>
</feature>
<dbReference type="Pfam" id="PF05011">
    <property type="entry name" value="DBR1"/>
    <property type="match status" value="1"/>
</dbReference>
<evidence type="ECO:0000313" key="4">
    <source>
        <dbReference type="Proteomes" id="UP001642540"/>
    </source>
</evidence>
<reference evidence="3 4" key="1">
    <citation type="submission" date="2024-08" db="EMBL/GenBank/DDBJ databases">
        <authorList>
            <person name="Cucini C."/>
            <person name="Frati F."/>
        </authorList>
    </citation>
    <scope>NUCLEOTIDE SEQUENCE [LARGE SCALE GENOMIC DNA]</scope>
</reference>
<dbReference type="PANTHER" id="PTHR12849">
    <property type="entry name" value="RNA LARIAT DEBRANCHING ENZYME"/>
    <property type="match status" value="1"/>
</dbReference>
<name>A0ABP1QBB0_9HEXA</name>
<feature type="compositionally biased region" description="Basic and acidic residues" evidence="1">
    <location>
        <begin position="437"/>
        <end position="447"/>
    </location>
</feature>
<feature type="region of interest" description="Disordered" evidence="1">
    <location>
        <begin position="123"/>
        <end position="152"/>
    </location>
</feature>
<dbReference type="InterPro" id="IPR029052">
    <property type="entry name" value="Metallo-depent_PP-like"/>
</dbReference>
<feature type="compositionally biased region" description="Acidic residues" evidence="1">
    <location>
        <begin position="334"/>
        <end position="350"/>
    </location>
</feature>
<sequence>MWFNYQGHDYLKGRHEHPPYNQGTIRSVYHYRNLDIFRLKQIKQHVDIVLSHDWPKGIHQHGDFNRLLRQKPFFRDEIERNELGSRPLSEVLEAIQPSYWFSAHMHVKFAAYVPHSLSEDFKATNDDDETENNAKLDDDEVTNSSKHEAQNRNQATKFLALDKILPRRQFLQIIEFPTPGNDEEVTFEYDAEWLAILKSTNSLVSVKDKPSFMPGPGYLPRSDFRATTEEMDEVVTLFERDLSIKNNFQVTAPVYKPGEHPRQAKPCENPITKDFCNKLGVVDPLCMLVSEDMMNTSNQTFDDDYPEELESQLDITMNCTSRTDDSFSYNPDEISLDVDDDDHGDKDQDENPSSLQRSGENSRNARSKLVLPPPKNDGDSTHRSSGEASEQEESRLFKRSTLVLPPPRNSGNEEDNLEARTDTKDESLFFLDTGGEPDVKKRRDWNS</sequence>
<evidence type="ECO:0000256" key="1">
    <source>
        <dbReference type="SAM" id="MobiDB-lite"/>
    </source>
</evidence>
<dbReference type="Proteomes" id="UP001642540">
    <property type="component" value="Unassembled WGS sequence"/>
</dbReference>
<gene>
    <name evidence="3" type="ORF">ODALV1_LOCUS9472</name>
</gene>
<dbReference type="SMART" id="SM01124">
    <property type="entry name" value="DBR1"/>
    <property type="match status" value="1"/>
</dbReference>
<organism evidence="3 4">
    <name type="scientific">Orchesella dallaii</name>
    <dbReference type="NCBI Taxonomy" id="48710"/>
    <lineage>
        <taxon>Eukaryota</taxon>
        <taxon>Metazoa</taxon>
        <taxon>Ecdysozoa</taxon>
        <taxon>Arthropoda</taxon>
        <taxon>Hexapoda</taxon>
        <taxon>Collembola</taxon>
        <taxon>Entomobryomorpha</taxon>
        <taxon>Entomobryoidea</taxon>
        <taxon>Orchesellidae</taxon>
        <taxon>Orchesellinae</taxon>
        <taxon>Orchesella</taxon>
    </lineage>
</organism>
<dbReference type="PANTHER" id="PTHR12849:SF0">
    <property type="entry name" value="LARIAT DEBRANCHING ENZYME"/>
    <property type="match status" value="1"/>
</dbReference>
<feature type="compositionally biased region" description="Basic and acidic residues" evidence="1">
    <location>
        <begin position="376"/>
        <end position="385"/>
    </location>
</feature>
<proteinExistence type="predicted"/>
<feature type="compositionally biased region" description="Acidic residues" evidence="1">
    <location>
        <begin position="126"/>
        <end position="141"/>
    </location>
</feature>
<keyword evidence="4" id="KW-1185">Reference proteome</keyword>
<evidence type="ECO:0000259" key="2">
    <source>
        <dbReference type="SMART" id="SM01124"/>
    </source>
</evidence>
<protein>
    <recommendedName>
        <fullName evidence="2">Lariat debranching enzyme C-terminal domain-containing protein</fullName>
    </recommendedName>
</protein>
<evidence type="ECO:0000313" key="3">
    <source>
        <dbReference type="EMBL" id="CAL8096862.1"/>
    </source>
</evidence>
<dbReference type="EMBL" id="CAXLJM020000028">
    <property type="protein sequence ID" value="CAL8096862.1"/>
    <property type="molecule type" value="Genomic_DNA"/>
</dbReference>